<keyword evidence="1" id="KW-0812">Transmembrane</keyword>
<evidence type="ECO:0000313" key="2">
    <source>
        <dbReference type="EMBL" id="GAG56613.1"/>
    </source>
</evidence>
<protein>
    <recommendedName>
        <fullName evidence="3">Major facilitator superfamily (MFS) profile domain-containing protein</fullName>
    </recommendedName>
</protein>
<feature type="transmembrane region" description="Helical" evidence="1">
    <location>
        <begin position="7"/>
        <end position="26"/>
    </location>
</feature>
<accession>X0Z8C0</accession>
<comment type="caution">
    <text evidence="2">The sequence shown here is derived from an EMBL/GenBank/DDBJ whole genome shotgun (WGS) entry which is preliminary data.</text>
</comment>
<organism evidence="2">
    <name type="scientific">marine sediment metagenome</name>
    <dbReference type="NCBI Taxonomy" id="412755"/>
    <lineage>
        <taxon>unclassified sequences</taxon>
        <taxon>metagenomes</taxon>
        <taxon>ecological metagenomes</taxon>
    </lineage>
</organism>
<feature type="transmembrane region" description="Helical" evidence="1">
    <location>
        <begin position="102"/>
        <end position="123"/>
    </location>
</feature>
<evidence type="ECO:0000256" key="1">
    <source>
        <dbReference type="SAM" id="Phobius"/>
    </source>
</evidence>
<gene>
    <name evidence="2" type="ORF">S01H4_06721</name>
</gene>
<keyword evidence="1" id="KW-0472">Membrane</keyword>
<reference evidence="2" key="1">
    <citation type="journal article" date="2014" name="Front. Microbiol.">
        <title>High frequency of phylogenetically diverse reductive dehalogenase-homologous genes in deep subseafloor sedimentary metagenomes.</title>
        <authorList>
            <person name="Kawai M."/>
            <person name="Futagami T."/>
            <person name="Toyoda A."/>
            <person name="Takaki Y."/>
            <person name="Nishi S."/>
            <person name="Hori S."/>
            <person name="Arai W."/>
            <person name="Tsubouchi T."/>
            <person name="Morono Y."/>
            <person name="Uchiyama I."/>
            <person name="Ito T."/>
            <person name="Fujiyama A."/>
            <person name="Inagaki F."/>
            <person name="Takami H."/>
        </authorList>
    </citation>
    <scope>NUCLEOTIDE SEQUENCE</scope>
    <source>
        <strain evidence="2">Expedition CK06-06</strain>
    </source>
</reference>
<sequence>MIVRALAALGLIGGFLAVVGVFLPWIPILNISGWDLASLASIFGEVATYVYLVLLGGVLALIGSIALLLGKRGVAYVLPFGGIITIAGWGWTFVTFGGPEAAAYGFYFCIFGGILALIGSIGLKS</sequence>
<dbReference type="AlphaFoldDB" id="X0Z8C0"/>
<name>X0Z8C0_9ZZZZ</name>
<proteinExistence type="predicted"/>
<feature type="transmembrane region" description="Helical" evidence="1">
    <location>
        <begin position="76"/>
        <end position="96"/>
    </location>
</feature>
<dbReference type="EMBL" id="BART01002109">
    <property type="protein sequence ID" value="GAG56613.1"/>
    <property type="molecule type" value="Genomic_DNA"/>
</dbReference>
<keyword evidence="1" id="KW-1133">Transmembrane helix</keyword>
<feature type="transmembrane region" description="Helical" evidence="1">
    <location>
        <begin position="46"/>
        <end position="69"/>
    </location>
</feature>
<evidence type="ECO:0008006" key="3">
    <source>
        <dbReference type="Google" id="ProtNLM"/>
    </source>
</evidence>